<comment type="caution">
    <text evidence="1">The sequence shown here is derived from an EMBL/GenBank/DDBJ whole genome shotgun (WGS) entry which is preliminary data.</text>
</comment>
<gene>
    <name evidence="1" type="ORF">BE15_19595</name>
</gene>
<dbReference type="Proteomes" id="UP000075260">
    <property type="component" value="Unassembled WGS sequence"/>
</dbReference>
<reference evidence="1 2" key="1">
    <citation type="submission" date="2014-02" db="EMBL/GenBank/DDBJ databases">
        <title>The small core and large imbalanced accessory genome model reveals a collaborative survival strategy of Sorangium cellulosum strains in nature.</title>
        <authorList>
            <person name="Han K."/>
            <person name="Peng R."/>
            <person name="Blom J."/>
            <person name="Li Y.-Z."/>
        </authorList>
    </citation>
    <scope>NUCLEOTIDE SEQUENCE [LARGE SCALE GENOMIC DNA]</scope>
    <source>
        <strain evidence="1 2">So0008-312</strain>
    </source>
</reference>
<organism evidence="1 2">
    <name type="scientific">Sorangium cellulosum</name>
    <name type="common">Polyangium cellulosum</name>
    <dbReference type="NCBI Taxonomy" id="56"/>
    <lineage>
        <taxon>Bacteria</taxon>
        <taxon>Pseudomonadati</taxon>
        <taxon>Myxococcota</taxon>
        <taxon>Polyangia</taxon>
        <taxon>Polyangiales</taxon>
        <taxon>Polyangiaceae</taxon>
        <taxon>Sorangium</taxon>
    </lineage>
</organism>
<accession>A0A150QP55</accession>
<proteinExistence type="predicted"/>
<protein>
    <submittedName>
        <fullName evidence="1">Uncharacterized protein</fullName>
    </submittedName>
</protein>
<evidence type="ECO:0000313" key="1">
    <source>
        <dbReference type="EMBL" id="KYF69750.1"/>
    </source>
</evidence>
<dbReference type="AlphaFoldDB" id="A0A150QP55"/>
<name>A0A150QP55_SORCE</name>
<dbReference type="EMBL" id="JEMA01000450">
    <property type="protein sequence ID" value="KYF69750.1"/>
    <property type="molecule type" value="Genomic_DNA"/>
</dbReference>
<evidence type="ECO:0000313" key="2">
    <source>
        <dbReference type="Proteomes" id="UP000075260"/>
    </source>
</evidence>
<sequence>MGKWERAWVREFGLEDIDWDPERCCEQCVARRAARGESVEALVPPSGIRPKLLPGLGWAKDIPSADDQRLQSSRRSKPTYLKLVRAPRRELDDP</sequence>